<feature type="compositionally biased region" description="Acidic residues" evidence="7">
    <location>
        <begin position="123"/>
        <end position="133"/>
    </location>
</feature>
<organism evidence="10 11">
    <name type="scientific">Syncephalastrum racemosum</name>
    <name type="common">Filamentous fungus</name>
    <dbReference type="NCBI Taxonomy" id="13706"/>
    <lineage>
        <taxon>Eukaryota</taxon>
        <taxon>Fungi</taxon>
        <taxon>Fungi incertae sedis</taxon>
        <taxon>Mucoromycota</taxon>
        <taxon>Mucoromycotina</taxon>
        <taxon>Mucoromycetes</taxon>
        <taxon>Mucorales</taxon>
        <taxon>Syncephalastraceae</taxon>
        <taxon>Syncephalastrum</taxon>
    </lineage>
</organism>
<evidence type="ECO:0000313" key="11">
    <source>
        <dbReference type="Proteomes" id="UP000242180"/>
    </source>
</evidence>
<evidence type="ECO:0000256" key="7">
    <source>
        <dbReference type="SAM" id="MobiDB-lite"/>
    </source>
</evidence>
<dbReference type="InterPro" id="IPR016903">
    <property type="entry name" value="Nucleolar_cplx-assoc_3"/>
</dbReference>
<feature type="compositionally biased region" description="Polar residues" evidence="7">
    <location>
        <begin position="11"/>
        <end position="24"/>
    </location>
</feature>
<dbReference type="Pfam" id="PF07540">
    <property type="entry name" value="NOC3p"/>
    <property type="match status" value="1"/>
</dbReference>
<protein>
    <recommendedName>
        <fullName evidence="5">Nucleolar complex-associated protein 3</fullName>
    </recommendedName>
</protein>
<evidence type="ECO:0000259" key="9">
    <source>
        <dbReference type="Pfam" id="PF07540"/>
    </source>
</evidence>
<dbReference type="PANTHER" id="PTHR14428:SF5">
    <property type="entry name" value="NUCLEOLAR COMPLEX PROTEIN 3 HOMOLOG"/>
    <property type="match status" value="1"/>
</dbReference>
<keyword evidence="11" id="KW-1185">Reference proteome</keyword>
<dbReference type="OrthoDB" id="10263597at2759"/>
<evidence type="ECO:0000256" key="3">
    <source>
        <dbReference type="ARBA" id="ARBA00023054"/>
    </source>
</evidence>
<evidence type="ECO:0000313" key="10">
    <source>
        <dbReference type="EMBL" id="ORZ03398.1"/>
    </source>
</evidence>
<dbReference type="GO" id="GO:0042254">
    <property type="term" value="P:ribosome biogenesis"/>
    <property type="evidence" value="ECO:0007669"/>
    <property type="project" value="UniProtKB-KW"/>
</dbReference>
<evidence type="ECO:0000256" key="2">
    <source>
        <dbReference type="ARBA" id="ARBA00007797"/>
    </source>
</evidence>
<gene>
    <name evidence="10" type="ORF">BCR43DRAFT_450779</name>
</gene>
<evidence type="ECO:0000256" key="4">
    <source>
        <dbReference type="ARBA" id="ARBA00023242"/>
    </source>
</evidence>
<feature type="compositionally biased region" description="Basic and acidic residues" evidence="7">
    <location>
        <begin position="217"/>
        <end position="236"/>
    </location>
</feature>
<proteinExistence type="inferred from homology"/>
<feature type="compositionally biased region" description="Acidic residues" evidence="7">
    <location>
        <begin position="140"/>
        <end position="162"/>
    </location>
</feature>
<feature type="region of interest" description="Disordered" evidence="7">
    <location>
        <begin position="77"/>
        <end position="288"/>
    </location>
</feature>
<feature type="compositionally biased region" description="Acidic residues" evidence="7">
    <location>
        <begin position="249"/>
        <end position="258"/>
    </location>
</feature>
<feature type="domain" description="Nucleolar complex-associated protein 3 N-terminal" evidence="9">
    <location>
        <begin position="291"/>
        <end position="382"/>
    </location>
</feature>
<dbReference type="PANTHER" id="PTHR14428">
    <property type="entry name" value="NUCLEOLAR COMPLEX PROTEIN 3"/>
    <property type="match status" value="1"/>
</dbReference>
<dbReference type="GO" id="GO:0005730">
    <property type="term" value="C:nucleolus"/>
    <property type="evidence" value="ECO:0007669"/>
    <property type="project" value="UniProtKB-SubCell"/>
</dbReference>
<dbReference type="STRING" id="13706.A0A1X2HWD2"/>
<feature type="compositionally biased region" description="Basic and acidic residues" evidence="7">
    <location>
        <begin position="277"/>
        <end position="288"/>
    </location>
</feature>
<dbReference type="InterPro" id="IPR005612">
    <property type="entry name" value="CCAAT-binding_factor"/>
</dbReference>
<comment type="caution">
    <text evidence="10">The sequence shown here is derived from an EMBL/GenBank/DDBJ whole genome shotgun (WGS) entry which is preliminary data.</text>
</comment>
<evidence type="ECO:0000256" key="6">
    <source>
        <dbReference type="SAM" id="Coils"/>
    </source>
</evidence>
<keyword evidence="4" id="KW-0539">Nucleus</keyword>
<dbReference type="FunCoup" id="A0A1X2HWD2">
    <property type="interactions" value="569"/>
</dbReference>
<feature type="region of interest" description="Disordered" evidence="7">
    <location>
        <begin position="1"/>
        <end position="62"/>
    </location>
</feature>
<dbReference type="AlphaFoldDB" id="A0A1X2HWD2"/>
<evidence type="ECO:0000256" key="1">
    <source>
        <dbReference type="ARBA" id="ARBA00004604"/>
    </source>
</evidence>
<feature type="compositionally biased region" description="Acidic residues" evidence="7">
    <location>
        <begin position="176"/>
        <end position="193"/>
    </location>
</feature>
<feature type="compositionally biased region" description="Basic and acidic residues" evidence="7">
    <location>
        <begin position="77"/>
        <end position="86"/>
    </location>
</feature>
<dbReference type="InterPro" id="IPR011501">
    <property type="entry name" value="Noc3_N"/>
</dbReference>
<feature type="compositionally biased region" description="Basic and acidic residues" evidence="7">
    <location>
        <begin position="259"/>
        <end position="268"/>
    </location>
</feature>
<keyword evidence="5" id="KW-0690">Ribosome biogenesis</keyword>
<feature type="compositionally biased region" description="Basic and acidic residues" evidence="7">
    <location>
        <begin position="25"/>
        <end position="38"/>
    </location>
</feature>
<evidence type="ECO:0000259" key="8">
    <source>
        <dbReference type="Pfam" id="PF03914"/>
    </source>
</evidence>
<dbReference type="InParanoid" id="A0A1X2HWD2"/>
<comment type="function">
    <text evidence="5">Required for synthesis of 60S ribosomal subunits and the transport of pre-ribosomes from the nucleoplasm to the cytoplasm.</text>
</comment>
<dbReference type="EMBL" id="MCGN01000001">
    <property type="protein sequence ID" value="ORZ03398.1"/>
    <property type="molecule type" value="Genomic_DNA"/>
</dbReference>
<feature type="compositionally biased region" description="Acidic residues" evidence="7">
    <location>
        <begin position="53"/>
        <end position="62"/>
    </location>
</feature>
<dbReference type="PIRSF" id="PIRSF028977">
    <property type="entry name" value="Nucleolar_complex_p3"/>
    <property type="match status" value="1"/>
</dbReference>
<sequence length="798" mass="91917">MAVTKRKSKAQPVQQKTKVNNGNINKDKPAVKKRDLQKTKRAFVPVPEHNGEQEDEEIISEDDLEYFEQNRDFGRFLKALDPKELSRNTSKKVNTDWKPEKTKKQKVEPKGIPEPPADMSSSGEEDYDDEDLEGLINVATDDDLDELEADQDEEVNSDDDNDTEHSDAGVASDLDQVSDQDIDIDDMLEDEMEQDLRRPRPKKQKKTHASDEEEEYEKAPRHIDEWTKKDFHDRLPIKLPGGRLAQIEEPSEDEDEKMDEAPAGKEHDKEEEEEKPMEEAPKLSKKERALKKKEELADIATLIQEDPYVNVKKLGSLRAIYNDENPNVRKLALLTQLSIYLDIIPGYRIRELTEEEANAKVTKEVKLVRDFEKALLVYYELFLKDLGAILTKQGTEKEDASFTLIATRCLCELLTKKTHFNFRLEILLVVVQRMSTLEWNEVADLACKAIIEVFENDEAGRTSLDAVQMITRMIKTKSYLVHENVVRSFLHLRLKDEMTPVNDSKAEEQRGQKRKKVFMNKKAKKALKETKAIEKEMKEAEAVVDKEEKEKNHSETLKLIFAFYFRLLKKQASSPLMPSVLEGLGKFSHLISVDFFEDILKALKDVLDGLDTKNDPFEATQAIRKRILCIITAFELMSGQSEKLLNYDLKAYYDQMYNIMFHAAFHTKLEEAPAEDQDSESELILKSLELMFLKRRQMPIHRIAAFVKRLSTVSLNMPSKTVTSCLQLIRRLTSKDRRLDALTQSEDKTASGVYLPYLEDPDLCNPLNTSLYELFLLKDHYDPQVRALAQSVQQPPTV</sequence>
<comment type="similarity">
    <text evidence="2 5">Belongs to the CBF/MAK21 family.</text>
</comment>
<feature type="compositionally biased region" description="Basic and acidic residues" evidence="7">
    <location>
        <begin position="93"/>
        <end position="111"/>
    </location>
</feature>
<dbReference type="InterPro" id="IPR016024">
    <property type="entry name" value="ARM-type_fold"/>
</dbReference>
<name>A0A1X2HWD2_SYNRA</name>
<reference evidence="10 11" key="1">
    <citation type="submission" date="2016-07" db="EMBL/GenBank/DDBJ databases">
        <title>Pervasive Adenine N6-methylation of Active Genes in Fungi.</title>
        <authorList>
            <consortium name="DOE Joint Genome Institute"/>
            <person name="Mondo S.J."/>
            <person name="Dannebaum R.O."/>
            <person name="Kuo R.C."/>
            <person name="Labutti K."/>
            <person name="Haridas S."/>
            <person name="Kuo A."/>
            <person name="Salamov A."/>
            <person name="Ahrendt S.R."/>
            <person name="Lipzen A."/>
            <person name="Sullivan W."/>
            <person name="Andreopoulos W.B."/>
            <person name="Clum A."/>
            <person name="Lindquist E."/>
            <person name="Daum C."/>
            <person name="Ramamoorthy G.K."/>
            <person name="Gryganskyi A."/>
            <person name="Culley D."/>
            <person name="Magnuson J.K."/>
            <person name="James T.Y."/>
            <person name="O'Malley M.A."/>
            <person name="Stajich J.E."/>
            <person name="Spatafora J.W."/>
            <person name="Visel A."/>
            <person name="Grigoriev I.V."/>
        </authorList>
    </citation>
    <scope>NUCLEOTIDE SEQUENCE [LARGE SCALE GENOMIC DNA]</scope>
    <source>
        <strain evidence="10 11">NRRL 2496</strain>
    </source>
</reference>
<comment type="subcellular location">
    <subcellularLocation>
        <location evidence="1 5">Nucleus</location>
        <location evidence="1 5">Nucleolus</location>
    </subcellularLocation>
</comment>
<dbReference type="OMA" id="HYCPQVR"/>
<accession>A0A1X2HWD2</accession>
<feature type="domain" description="CCAAT-binding factor" evidence="8">
    <location>
        <begin position="627"/>
        <end position="789"/>
    </location>
</feature>
<evidence type="ECO:0000256" key="5">
    <source>
        <dbReference type="PIRNR" id="PIRNR028977"/>
    </source>
</evidence>
<dbReference type="SUPFAM" id="SSF48371">
    <property type="entry name" value="ARM repeat"/>
    <property type="match status" value="1"/>
</dbReference>
<dbReference type="Proteomes" id="UP000242180">
    <property type="component" value="Unassembled WGS sequence"/>
</dbReference>
<dbReference type="GO" id="GO:0003682">
    <property type="term" value="F:chromatin binding"/>
    <property type="evidence" value="ECO:0007669"/>
    <property type="project" value="TreeGrafter"/>
</dbReference>
<dbReference type="Pfam" id="PF03914">
    <property type="entry name" value="CBF"/>
    <property type="match status" value="1"/>
</dbReference>
<keyword evidence="3 6" id="KW-0175">Coiled coil</keyword>
<dbReference type="GO" id="GO:0006270">
    <property type="term" value="P:DNA replication initiation"/>
    <property type="evidence" value="ECO:0007669"/>
    <property type="project" value="TreeGrafter"/>
</dbReference>
<feature type="coiled-coil region" evidence="6">
    <location>
        <begin position="520"/>
        <end position="557"/>
    </location>
</feature>